<protein>
    <recommendedName>
        <fullName evidence="1">Helitron helicase-like domain-containing protein</fullName>
    </recommendedName>
</protein>
<dbReference type="AlphaFoldDB" id="A0A1S3ZDN4"/>
<dbReference type="STRING" id="4097.A0A1S3ZDN4"/>
<dbReference type="OMA" id="NIGICGM"/>
<evidence type="ECO:0000313" key="2">
    <source>
        <dbReference type="RefSeq" id="XP_016462367.1"/>
    </source>
</evidence>
<dbReference type="PANTHER" id="PTHR10492">
    <property type="match status" value="1"/>
</dbReference>
<dbReference type="InterPro" id="IPR025476">
    <property type="entry name" value="Helitron_helicase-like"/>
</dbReference>
<sequence>MYIKLETTRLEYFRKEQSNFIREVYQGIVDSIIAGESRGDKIGQRVLLPASFIGGPRDMRRRYMDAMALVQHFKRHDLFITMTCNPDWVEIQQELGKGQTPQDRSNLVTRVLRAKLQDLKDQIFKTKKIGIVAAHVFVVEFQKIGLPHIHLLVILKEGHKIQIADQYDKFITAEILDKSKYSLLHELVVKHMLHCPWGQHHPTNSCMQYGQCKYHYPRSFINKSMQAKDGYPIYKRGNDGRFEIVHRMKMNNQWVVSYNAYLLTRYNCHINVEVCSGVKAIKYLYKYIYKGHDRCVVYIESGDGETIIHEIQSFQDARWVSPPEALWRIYEFHISEMQYPVINLQLHLPDKHSANPREGERYYERLLLNHVRGPFSFKDLLKVNRRQCDTFKEAAKERGLLESDDNISECLRETAFFKMPSALRSLFATILVHYNPIDIRKLWDTYFEDISEDFCRIDENSPTT</sequence>
<feature type="domain" description="Helitron helicase-like" evidence="1">
    <location>
        <begin position="1"/>
        <end position="153"/>
    </location>
</feature>
<accession>A0A1S3ZDN4</accession>
<dbReference type="OrthoDB" id="1300214at2759"/>
<dbReference type="PANTHER" id="PTHR10492:SF94">
    <property type="entry name" value="ATP-DEPENDENT DNA HELICASE"/>
    <property type="match status" value="1"/>
</dbReference>
<dbReference type="KEGG" id="nta:107785554"/>
<reference evidence="2" key="1">
    <citation type="submission" date="2025-08" db="UniProtKB">
        <authorList>
            <consortium name="RefSeq"/>
        </authorList>
    </citation>
    <scope>IDENTIFICATION</scope>
</reference>
<dbReference type="RefSeq" id="XP_016462367.1">
    <property type="nucleotide sequence ID" value="XM_016606881.1"/>
</dbReference>
<name>A0A1S3ZDN4_TOBAC</name>
<evidence type="ECO:0000259" key="1">
    <source>
        <dbReference type="Pfam" id="PF14214"/>
    </source>
</evidence>
<organism evidence="2">
    <name type="scientific">Nicotiana tabacum</name>
    <name type="common">Common tobacco</name>
    <dbReference type="NCBI Taxonomy" id="4097"/>
    <lineage>
        <taxon>Eukaryota</taxon>
        <taxon>Viridiplantae</taxon>
        <taxon>Streptophyta</taxon>
        <taxon>Embryophyta</taxon>
        <taxon>Tracheophyta</taxon>
        <taxon>Spermatophyta</taxon>
        <taxon>Magnoliopsida</taxon>
        <taxon>eudicotyledons</taxon>
        <taxon>Gunneridae</taxon>
        <taxon>Pentapetalae</taxon>
        <taxon>asterids</taxon>
        <taxon>lamiids</taxon>
        <taxon>Solanales</taxon>
        <taxon>Solanaceae</taxon>
        <taxon>Nicotianoideae</taxon>
        <taxon>Nicotianeae</taxon>
        <taxon>Nicotiana</taxon>
    </lineage>
</organism>
<gene>
    <name evidence="2" type="primary">LOC107785554</name>
</gene>
<dbReference type="PaxDb" id="4097-A0A1S3ZDN4"/>
<proteinExistence type="predicted"/>
<dbReference type="Pfam" id="PF14214">
    <property type="entry name" value="Helitron_like_N"/>
    <property type="match status" value="1"/>
</dbReference>